<dbReference type="InterPro" id="IPR009057">
    <property type="entry name" value="Homeodomain-like_sf"/>
</dbReference>
<evidence type="ECO:0000256" key="5">
    <source>
        <dbReference type="PROSITE-ProRule" id="PRU00335"/>
    </source>
</evidence>
<feature type="DNA-binding region" description="H-T-H motif" evidence="5">
    <location>
        <begin position="47"/>
        <end position="66"/>
    </location>
</feature>
<evidence type="ECO:0000313" key="8">
    <source>
        <dbReference type="EMBL" id="QJQ07453.1"/>
    </source>
</evidence>
<dbReference type="InterPro" id="IPR036271">
    <property type="entry name" value="Tet_transcr_reg_TetR-rel_C_sf"/>
</dbReference>
<proteinExistence type="predicted"/>
<dbReference type="PROSITE" id="PS50977">
    <property type="entry name" value="HTH_TETR_2"/>
    <property type="match status" value="1"/>
</dbReference>
<keyword evidence="1" id="KW-0678">Repressor</keyword>
<feature type="region of interest" description="Disordered" evidence="6">
    <location>
        <begin position="223"/>
        <end position="242"/>
    </location>
</feature>
<feature type="domain" description="HTH tetR-type" evidence="7">
    <location>
        <begin position="24"/>
        <end position="84"/>
    </location>
</feature>
<keyword evidence="3 5" id="KW-0238">DNA-binding</keyword>
<dbReference type="PANTHER" id="PTHR30055">
    <property type="entry name" value="HTH-TYPE TRANSCRIPTIONAL REGULATOR RUTR"/>
    <property type="match status" value="1"/>
</dbReference>
<dbReference type="InterPro" id="IPR013572">
    <property type="entry name" value="Tscrpt_reg_MAATS_C"/>
</dbReference>
<evidence type="ECO:0000256" key="3">
    <source>
        <dbReference type="ARBA" id="ARBA00023125"/>
    </source>
</evidence>
<evidence type="ECO:0000256" key="6">
    <source>
        <dbReference type="SAM" id="MobiDB-lite"/>
    </source>
</evidence>
<dbReference type="PANTHER" id="PTHR30055:SF240">
    <property type="entry name" value="HTH-TYPE TRANSCRIPTIONAL REGULATOR ACRR"/>
    <property type="match status" value="1"/>
</dbReference>
<gene>
    <name evidence="8" type="ORF">EJG51_018405</name>
</gene>
<keyword evidence="4" id="KW-0804">Transcription</keyword>
<evidence type="ECO:0000313" key="9">
    <source>
        <dbReference type="Proteomes" id="UP000274350"/>
    </source>
</evidence>
<evidence type="ECO:0000256" key="4">
    <source>
        <dbReference type="ARBA" id="ARBA00023163"/>
    </source>
</evidence>
<dbReference type="KEGG" id="upi:EJG51_018405"/>
<evidence type="ECO:0000259" key="7">
    <source>
        <dbReference type="PROSITE" id="PS50977"/>
    </source>
</evidence>
<dbReference type="SUPFAM" id="SSF48498">
    <property type="entry name" value="Tetracyclin repressor-like, C-terminal domain"/>
    <property type="match status" value="1"/>
</dbReference>
<reference evidence="8 9" key="1">
    <citation type="journal article" date="2019" name="Int. J. Syst. Evol. Microbiol.">
        <title>Undibacterium piscinae sp. nov., isolated from Korean shiner intestine.</title>
        <authorList>
            <person name="Lee S.Y."/>
            <person name="Kang W."/>
            <person name="Kim P.S."/>
            <person name="Kim H.S."/>
            <person name="Sung H."/>
            <person name="Shin N.R."/>
            <person name="Whon T.W."/>
            <person name="Yun J.H."/>
            <person name="Lee J.Y."/>
            <person name="Lee J.Y."/>
            <person name="Jung M.J."/>
            <person name="Jeong Y.S."/>
            <person name="Tak E.J."/>
            <person name="Han J.E."/>
            <person name="Hyun D.W."/>
            <person name="Kang M.S."/>
            <person name="Lee K.E."/>
            <person name="Lee B.H."/>
            <person name="Bae J.W."/>
        </authorList>
    </citation>
    <scope>NUCLEOTIDE SEQUENCE [LARGE SCALE GENOMIC DNA]</scope>
    <source>
        <strain evidence="8 9">S11R28</strain>
    </source>
</reference>
<keyword evidence="2" id="KW-0805">Transcription regulation</keyword>
<dbReference type="SUPFAM" id="SSF46689">
    <property type="entry name" value="Homeodomain-like"/>
    <property type="match status" value="1"/>
</dbReference>
<dbReference type="Pfam" id="PF00440">
    <property type="entry name" value="TetR_N"/>
    <property type="match status" value="1"/>
</dbReference>
<sequence>MASLTPAAASAEASWVCQCPGQSETTQSLLTDAAEQVFSEKGVTRTTLNEVACAAGMTRGAIYWHFKDKTALFQAMCDRAFLPMDALLNGIANAPDIDPIDALRQMMVHLLQQIATDKRQRRVFDIIFHRCEKTEEMAFFALEQEKRAECLSQMEVIMQAAVTHGRLPANTNTWIAMQAIHSYLIGLIHEWLIDTSAYDLEQHAEDLIDMFLAGLVARPPLQKNTAGSCTPPSIRPKSDRSL</sequence>
<organism evidence="8 9">
    <name type="scientific">Undibacterium piscinae</name>
    <dbReference type="NCBI Taxonomy" id="2495591"/>
    <lineage>
        <taxon>Bacteria</taxon>
        <taxon>Pseudomonadati</taxon>
        <taxon>Pseudomonadota</taxon>
        <taxon>Betaproteobacteria</taxon>
        <taxon>Burkholderiales</taxon>
        <taxon>Oxalobacteraceae</taxon>
        <taxon>Undibacterium</taxon>
    </lineage>
</organism>
<dbReference type="GO" id="GO:0000976">
    <property type="term" value="F:transcription cis-regulatory region binding"/>
    <property type="evidence" value="ECO:0007669"/>
    <property type="project" value="TreeGrafter"/>
</dbReference>
<dbReference type="Pfam" id="PF08361">
    <property type="entry name" value="TetR_C_2"/>
    <property type="match status" value="1"/>
</dbReference>
<evidence type="ECO:0000256" key="1">
    <source>
        <dbReference type="ARBA" id="ARBA00022491"/>
    </source>
</evidence>
<keyword evidence="9" id="KW-1185">Reference proteome</keyword>
<evidence type="ECO:0000256" key="2">
    <source>
        <dbReference type="ARBA" id="ARBA00023015"/>
    </source>
</evidence>
<name>A0A6M4A8F9_9BURK</name>
<dbReference type="GO" id="GO:0003700">
    <property type="term" value="F:DNA-binding transcription factor activity"/>
    <property type="evidence" value="ECO:0007669"/>
    <property type="project" value="TreeGrafter"/>
</dbReference>
<dbReference type="PRINTS" id="PR00455">
    <property type="entry name" value="HTHTETR"/>
</dbReference>
<dbReference type="AlphaFoldDB" id="A0A6M4A8F9"/>
<protein>
    <submittedName>
        <fullName evidence="8">TetR family transcriptional regulator</fullName>
    </submittedName>
</protein>
<accession>A0A6M4A8F9</accession>
<dbReference type="InterPro" id="IPR001647">
    <property type="entry name" value="HTH_TetR"/>
</dbReference>
<dbReference type="InterPro" id="IPR050109">
    <property type="entry name" value="HTH-type_TetR-like_transc_reg"/>
</dbReference>
<dbReference type="EMBL" id="CP051152">
    <property type="protein sequence ID" value="QJQ07453.1"/>
    <property type="molecule type" value="Genomic_DNA"/>
</dbReference>
<dbReference type="Gene3D" id="1.10.357.10">
    <property type="entry name" value="Tetracycline Repressor, domain 2"/>
    <property type="match status" value="1"/>
</dbReference>
<dbReference type="Proteomes" id="UP000274350">
    <property type="component" value="Chromosome"/>
</dbReference>